<keyword evidence="2 4" id="KW-0863">Zinc-finger</keyword>
<dbReference type="SMART" id="SM00291">
    <property type="entry name" value="ZnF_ZZ"/>
    <property type="match status" value="1"/>
</dbReference>
<dbReference type="GO" id="GO:0005080">
    <property type="term" value="F:protein kinase C binding"/>
    <property type="evidence" value="ECO:0007669"/>
    <property type="project" value="TreeGrafter"/>
</dbReference>
<dbReference type="OrthoDB" id="2122982at2759"/>
<protein>
    <submittedName>
        <fullName evidence="9">Sequestosome-1 (inferred by orthology to a human protein)</fullName>
    </submittedName>
</protein>
<evidence type="ECO:0000256" key="3">
    <source>
        <dbReference type="ARBA" id="ARBA00022833"/>
    </source>
</evidence>
<reference evidence="9" key="1">
    <citation type="submission" date="2017-02" db="UniProtKB">
        <authorList>
            <consortium name="WormBaseParasite"/>
        </authorList>
    </citation>
    <scope>IDENTIFICATION</scope>
</reference>
<dbReference type="InterPro" id="IPR043145">
    <property type="entry name" value="Znf_ZZ_sf"/>
</dbReference>
<feature type="domain" description="ZZ-type" evidence="6">
    <location>
        <begin position="114"/>
        <end position="164"/>
    </location>
</feature>
<dbReference type="GO" id="GO:0044753">
    <property type="term" value="C:amphisome"/>
    <property type="evidence" value="ECO:0007669"/>
    <property type="project" value="TreeGrafter"/>
</dbReference>
<dbReference type="PANTHER" id="PTHR15090">
    <property type="entry name" value="SEQUESTOSOME 1-RELATED"/>
    <property type="match status" value="1"/>
</dbReference>
<dbReference type="CDD" id="cd02340">
    <property type="entry name" value="ZZ_NBR1_like"/>
    <property type="match status" value="1"/>
</dbReference>
<organism evidence="9">
    <name type="scientific">Anisakis simplex</name>
    <name type="common">Herring worm</name>
    <dbReference type="NCBI Taxonomy" id="6269"/>
    <lineage>
        <taxon>Eukaryota</taxon>
        <taxon>Metazoa</taxon>
        <taxon>Ecdysozoa</taxon>
        <taxon>Nematoda</taxon>
        <taxon>Chromadorea</taxon>
        <taxon>Rhabditida</taxon>
        <taxon>Spirurina</taxon>
        <taxon>Ascaridomorpha</taxon>
        <taxon>Ascaridoidea</taxon>
        <taxon>Anisakidae</taxon>
        <taxon>Anisakis</taxon>
        <taxon>Anisakis simplex complex</taxon>
    </lineage>
</organism>
<proteinExistence type="predicted"/>
<dbReference type="EMBL" id="UYRR01000250">
    <property type="protein sequence ID" value="VDK17692.1"/>
    <property type="molecule type" value="Genomic_DNA"/>
</dbReference>
<accession>A0A0M3IZ37</accession>
<dbReference type="GO" id="GO:0007032">
    <property type="term" value="P:endosome organization"/>
    <property type="evidence" value="ECO:0007669"/>
    <property type="project" value="TreeGrafter"/>
</dbReference>
<feature type="transmembrane region" description="Helical" evidence="5">
    <location>
        <begin position="166"/>
        <end position="185"/>
    </location>
</feature>
<dbReference type="SUPFAM" id="SSF54277">
    <property type="entry name" value="CAD &amp; PB1 domains"/>
    <property type="match status" value="1"/>
</dbReference>
<dbReference type="GO" id="GO:0035973">
    <property type="term" value="P:aggrephagy"/>
    <property type="evidence" value="ECO:0007669"/>
    <property type="project" value="TreeGrafter"/>
</dbReference>
<gene>
    <name evidence="7" type="ORF">ASIM_LOCUS420</name>
</gene>
<dbReference type="Proteomes" id="UP000267096">
    <property type="component" value="Unassembled WGS sequence"/>
</dbReference>
<evidence type="ECO:0000259" key="6">
    <source>
        <dbReference type="PROSITE" id="PS50135"/>
    </source>
</evidence>
<dbReference type="PROSITE" id="PS01357">
    <property type="entry name" value="ZF_ZZ_1"/>
    <property type="match status" value="1"/>
</dbReference>
<sequence length="186" mass="21384">MATKNDKTINVKWSHNGAYRRFQISGADDVDIYEALLQKVRSIIPDFNDCFAWNDEDGDEIVFSSYAEMKEALALPLNQNLFRIYTVAKPSTQPREAEDNKDQTKEEKRAKVVHNGVVCDECDKEVVGIRYKCAVCDDYDLCEECERKGKHSQHSMIRYATPNMPVGDSMLTICLFSVHVFWVIFI</sequence>
<dbReference type="Gene3D" id="3.30.60.90">
    <property type="match status" value="1"/>
</dbReference>
<dbReference type="GO" id="GO:0008270">
    <property type="term" value="F:zinc ion binding"/>
    <property type="evidence" value="ECO:0007669"/>
    <property type="project" value="UniProtKB-KW"/>
</dbReference>
<dbReference type="PROSITE" id="PS50135">
    <property type="entry name" value="ZF_ZZ_2"/>
    <property type="match status" value="1"/>
</dbReference>
<dbReference type="PANTHER" id="PTHR15090:SF0">
    <property type="entry name" value="SEQUESTOSOME-1"/>
    <property type="match status" value="1"/>
</dbReference>
<evidence type="ECO:0000313" key="7">
    <source>
        <dbReference type="EMBL" id="VDK17692.1"/>
    </source>
</evidence>
<name>A0A0M3IZ37_ANISI</name>
<keyword evidence="5" id="KW-0812">Transmembrane</keyword>
<keyword evidence="3" id="KW-0862">Zinc</keyword>
<dbReference type="FunFam" id="3.30.60.90:FF:000016">
    <property type="entry name" value="Refractory to sigma P"/>
    <property type="match status" value="1"/>
</dbReference>
<evidence type="ECO:0000256" key="1">
    <source>
        <dbReference type="ARBA" id="ARBA00022723"/>
    </source>
</evidence>
<dbReference type="InterPro" id="IPR000433">
    <property type="entry name" value="Znf_ZZ"/>
</dbReference>
<reference evidence="7 8" key="2">
    <citation type="submission" date="2018-11" db="EMBL/GenBank/DDBJ databases">
        <authorList>
            <consortium name="Pathogen Informatics"/>
        </authorList>
    </citation>
    <scope>NUCLEOTIDE SEQUENCE [LARGE SCALE GENOMIC DNA]</scope>
</reference>
<dbReference type="GO" id="GO:0000423">
    <property type="term" value="P:mitophagy"/>
    <property type="evidence" value="ECO:0007669"/>
    <property type="project" value="TreeGrafter"/>
</dbReference>
<dbReference type="InterPro" id="IPR052260">
    <property type="entry name" value="Autophagy_Rcpt_SigReg"/>
</dbReference>
<keyword evidence="8" id="KW-1185">Reference proteome</keyword>
<evidence type="ECO:0000256" key="5">
    <source>
        <dbReference type="SAM" id="Phobius"/>
    </source>
</evidence>
<evidence type="ECO:0000256" key="2">
    <source>
        <dbReference type="ARBA" id="ARBA00022771"/>
    </source>
</evidence>
<dbReference type="Pfam" id="PF00569">
    <property type="entry name" value="ZZ"/>
    <property type="match status" value="1"/>
</dbReference>
<evidence type="ECO:0000256" key="4">
    <source>
        <dbReference type="PROSITE-ProRule" id="PRU00228"/>
    </source>
</evidence>
<evidence type="ECO:0000313" key="8">
    <source>
        <dbReference type="Proteomes" id="UP000267096"/>
    </source>
</evidence>
<dbReference type="GO" id="GO:0070530">
    <property type="term" value="F:K63-linked polyubiquitin modification-dependent protein binding"/>
    <property type="evidence" value="ECO:0007669"/>
    <property type="project" value="TreeGrafter"/>
</dbReference>
<dbReference type="Gene3D" id="3.10.20.90">
    <property type="entry name" value="Phosphatidylinositol 3-kinase Catalytic Subunit, Chain A, domain 1"/>
    <property type="match status" value="1"/>
</dbReference>
<dbReference type="WBParaSite" id="ASIM_0000051801-mRNA-1">
    <property type="protein sequence ID" value="ASIM_0000051801-mRNA-1"/>
    <property type="gene ID" value="ASIM_0000051801"/>
</dbReference>
<evidence type="ECO:0000313" key="9">
    <source>
        <dbReference type="WBParaSite" id="ASIM_0000051801-mRNA-1"/>
    </source>
</evidence>
<dbReference type="GO" id="GO:0016235">
    <property type="term" value="C:aggresome"/>
    <property type="evidence" value="ECO:0007669"/>
    <property type="project" value="TreeGrafter"/>
</dbReference>
<dbReference type="AlphaFoldDB" id="A0A0M3IZ37"/>
<keyword evidence="5" id="KW-1133">Transmembrane helix</keyword>
<keyword evidence="1" id="KW-0479">Metal-binding</keyword>
<keyword evidence="5" id="KW-0472">Membrane</keyword>
<dbReference type="SUPFAM" id="SSF57850">
    <property type="entry name" value="RING/U-box"/>
    <property type="match status" value="1"/>
</dbReference>